<dbReference type="PANTHER" id="PTHR43798">
    <property type="entry name" value="MONOACYLGLYCEROL LIPASE"/>
    <property type="match status" value="1"/>
</dbReference>
<evidence type="ECO:0000256" key="2">
    <source>
        <dbReference type="SAM" id="MobiDB-lite"/>
    </source>
</evidence>
<dbReference type="Gene3D" id="3.40.50.1820">
    <property type="entry name" value="alpha/beta hydrolase"/>
    <property type="match status" value="1"/>
</dbReference>
<reference evidence="4 5" key="1">
    <citation type="submission" date="2020-02" db="EMBL/GenBank/DDBJ databases">
        <title>Genome sequence of Roseobacter ponti.</title>
        <authorList>
            <person name="Hollensteiner J."/>
            <person name="Schneider D."/>
            <person name="Poehlein A."/>
            <person name="Daniel R."/>
        </authorList>
    </citation>
    <scope>NUCLEOTIDE SEQUENCE [LARGE SCALE GENOMIC DNA]</scope>
    <source>
        <strain evidence="4 5">DSM 106830</strain>
    </source>
</reference>
<accession>A0A858STB7</accession>
<name>A0A858STB7_9RHOB</name>
<dbReference type="AlphaFoldDB" id="A0A858STB7"/>
<protein>
    <submittedName>
        <fullName evidence="4">Alpha/beta hydrolase</fullName>
    </submittedName>
</protein>
<dbReference type="PANTHER" id="PTHR43798:SF31">
    <property type="entry name" value="AB HYDROLASE SUPERFAMILY PROTEIN YCLE"/>
    <property type="match status" value="1"/>
</dbReference>
<dbReference type="KEGG" id="rpon:G3256_12485"/>
<dbReference type="InterPro" id="IPR050266">
    <property type="entry name" value="AB_hydrolase_sf"/>
</dbReference>
<dbReference type="InterPro" id="IPR000073">
    <property type="entry name" value="AB_hydrolase_1"/>
</dbReference>
<keyword evidence="1 4" id="KW-0378">Hydrolase</keyword>
<feature type="domain" description="AB hydrolase-1" evidence="3">
    <location>
        <begin position="60"/>
        <end position="298"/>
    </location>
</feature>
<feature type="region of interest" description="Disordered" evidence="2">
    <location>
        <begin position="1"/>
        <end position="20"/>
    </location>
</feature>
<dbReference type="GO" id="GO:0016020">
    <property type="term" value="C:membrane"/>
    <property type="evidence" value="ECO:0007669"/>
    <property type="project" value="TreeGrafter"/>
</dbReference>
<dbReference type="Pfam" id="PF12697">
    <property type="entry name" value="Abhydrolase_6"/>
    <property type="match status" value="1"/>
</dbReference>
<sequence>MSPDDGTAGRLPPAPAAPDWSLDEFRQSAEKLIRVRSINPRGFHTIACQVHGQDTGLRPVVCVHGLTRHGGDFQDLAEVLGARRRVICPDLVGRGASDWLPDASDYHVAQYNCDLTAVMAATGCDEVDWVGTSLGGLCGIMMAGMPGSPIRRLVVNDVAPEVPVAALRRVSTYLSDPLRFADYTDVEPHIREVYQGFGPMNDADWQQMARTSVYRDTDGGYAPHFDPGIGENFRRYWLLYHFSLWSYWKRITCPVMIIRGTGSDFLTPGLLAQMLEHQPGAQVLELDGVGHTPVTNHPSVSGPVRDWLDAT</sequence>
<keyword evidence="5" id="KW-1185">Reference proteome</keyword>
<dbReference type="EMBL" id="CP048788">
    <property type="protein sequence ID" value="QJF51925.1"/>
    <property type="molecule type" value="Genomic_DNA"/>
</dbReference>
<gene>
    <name evidence="4" type="ORF">G3256_12485</name>
</gene>
<evidence type="ECO:0000259" key="3">
    <source>
        <dbReference type="Pfam" id="PF12697"/>
    </source>
</evidence>
<dbReference type="SUPFAM" id="SSF53474">
    <property type="entry name" value="alpha/beta-Hydrolases"/>
    <property type="match status" value="1"/>
</dbReference>
<dbReference type="InterPro" id="IPR029058">
    <property type="entry name" value="AB_hydrolase_fold"/>
</dbReference>
<dbReference type="Proteomes" id="UP000503308">
    <property type="component" value="Chromosome"/>
</dbReference>
<proteinExistence type="predicted"/>
<organism evidence="4 5">
    <name type="scientific">Roseobacter ponti</name>
    <dbReference type="NCBI Taxonomy" id="1891787"/>
    <lineage>
        <taxon>Bacteria</taxon>
        <taxon>Pseudomonadati</taxon>
        <taxon>Pseudomonadota</taxon>
        <taxon>Alphaproteobacteria</taxon>
        <taxon>Rhodobacterales</taxon>
        <taxon>Roseobacteraceae</taxon>
        <taxon>Roseobacter</taxon>
    </lineage>
</organism>
<evidence type="ECO:0000256" key="1">
    <source>
        <dbReference type="ARBA" id="ARBA00022801"/>
    </source>
</evidence>
<dbReference type="GO" id="GO:0016787">
    <property type="term" value="F:hydrolase activity"/>
    <property type="evidence" value="ECO:0007669"/>
    <property type="project" value="UniProtKB-KW"/>
</dbReference>
<dbReference type="RefSeq" id="WP_169641143.1">
    <property type="nucleotide sequence ID" value="NZ_CP048788.1"/>
</dbReference>
<evidence type="ECO:0000313" key="4">
    <source>
        <dbReference type="EMBL" id="QJF51925.1"/>
    </source>
</evidence>
<evidence type="ECO:0000313" key="5">
    <source>
        <dbReference type="Proteomes" id="UP000503308"/>
    </source>
</evidence>